<evidence type="ECO:0000313" key="1">
    <source>
        <dbReference type="EMBL" id="SHO62272.1"/>
    </source>
</evidence>
<gene>
    <name evidence="1" type="ORF">SAMN04488108_2044</name>
</gene>
<dbReference type="InterPro" id="IPR026350">
    <property type="entry name" value="GxxExxY"/>
</dbReference>
<name>A0A1M7ZBQ0_9BACT</name>
<proteinExistence type="predicted"/>
<accession>A0A1M7ZBQ0</accession>
<evidence type="ECO:0000313" key="2">
    <source>
        <dbReference type="Proteomes" id="UP000184609"/>
    </source>
</evidence>
<dbReference type="RefSeq" id="WP_073571657.1">
    <property type="nucleotide sequence ID" value="NZ_FRXN01000002.1"/>
</dbReference>
<dbReference type="AlphaFoldDB" id="A0A1M7ZBQ0"/>
<dbReference type="NCBIfam" id="TIGR04256">
    <property type="entry name" value="GxxExxY"/>
    <property type="match status" value="1"/>
</dbReference>
<dbReference type="Pfam" id="PF13366">
    <property type="entry name" value="PDDEXK_3"/>
    <property type="match status" value="1"/>
</dbReference>
<organism evidence="1 2">
    <name type="scientific">Algoriphagus zhangzhouensis</name>
    <dbReference type="NCBI Taxonomy" id="1073327"/>
    <lineage>
        <taxon>Bacteria</taxon>
        <taxon>Pseudomonadati</taxon>
        <taxon>Bacteroidota</taxon>
        <taxon>Cytophagia</taxon>
        <taxon>Cytophagales</taxon>
        <taxon>Cyclobacteriaceae</taxon>
        <taxon>Algoriphagus</taxon>
    </lineage>
</organism>
<dbReference type="EMBL" id="FRXN01000002">
    <property type="protein sequence ID" value="SHO62272.1"/>
    <property type="molecule type" value="Genomic_DNA"/>
</dbReference>
<sequence length="125" mass="14213">MTENEISSKIIGAAIEVHKQLGPGLLESTYETCLTHELTEEGLNVRRQVLLPIEYKSLRLDAGYRIDLIVEEKVIIELKVVDEFNSIHIAQLLTYLKLSKNKLGILLNFNVSRLKDGVRRVVNNL</sequence>
<protein>
    <submittedName>
        <fullName evidence="1">GxxExxY protein</fullName>
    </submittedName>
</protein>
<reference evidence="2" key="1">
    <citation type="submission" date="2016-12" db="EMBL/GenBank/DDBJ databases">
        <authorList>
            <person name="Varghese N."/>
            <person name="Submissions S."/>
        </authorList>
    </citation>
    <scope>NUCLEOTIDE SEQUENCE [LARGE SCALE GENOMIC DNA]</scope>
    <source>
        <strain evidence="2">DSM 25035</strain>
    </source>
</reference>
<dbReference type="STRING" id="1073327.SAMN04488108_2044"/>
<dbReference type="Proteomes" id="UP000184609">
    <property type="component" value="Unassembled WGS sequence"/>
</dbReference>
<keyword evidence="2" id="KW-1185">Reference proteome</keyword>
<dbReference type="OrthoDB" id="1119698at2"/>